<dbReference type="OrthoDB" id="9787548at2"/>
<evidence type="ECO:0000256" key="5">
    <source>
        <dbReference type="ARBA" id="ARBA00022989"/>
    </source>
</evidence>
<evidence type="ECO:0000256" key="7">
    <source>
        <dbReference type="SAM" id="Phobius"/>
    </source>
</evidence>
<keyword evidence="3 7" id="KW-0812">Transmembrane</keyword>
<keyword evidence="9" id="KW-1185">Reference proteome</keyword>
<comment type="subcellular location">
    <subcellularLocation>
        <location evidence="1">Membrane</location>
        <topology evidence="1">Multi-pass membrane protein</topology>
    </subcellularLocation>
</comment>
<keyword evidence="6 7" id="KW-0472">Membrane</keyword>
<dbReference type="NCBIfam" id="NF001923">
    <property type="entry name" value="PRK00701.1"/>
    <property type="match status" value="1"/>
</dbReference>
<dbReference type="GO" id="GO:0034755">
    <property type="term" value="P:iron ion transmembrane transport"/>
    <property type="evidence" value="ECO:0007669"/>
    <property type="project" value="TreeGrafter"/>
</dbReference>
<dbReference type="GO" id="GO:0015293">
    <property type="term" value="F:symporter activity"/>
    <property type="evidence" value="ECO:0007669"/>
    <property type="project" value="UniProtKB-KW"/>
</dbReference>
<dbReference type="PANTHER" id="PTHR11706">
    <property type="entry name" value="SOLUTE CARRIER PROTEIN FAMILY 11 MEMBER"/>
    <property type="match status" value="1"/>
</dbReference>
<comment type="caution">
    <text evidence="8">The sequence shown here is derived from an EMBL/GenBank/DDBJ whole genome shotgun (WGS) entry which is preliminary data.</text>
</comment>
<feature type="transmembrane region" description="Helical" evidence="7">
    <location>
        <begin position="337"/>
        <end position="363"/>
    </location>
</feature>
<accession>A0A494X614</accession>
<evidence type="ECO:0000313" key="9">
    <source>
        <dbReference type="Proteomes" id="UP000280434"/>
    </source>
</evidence>
<keyword evidence="2" id="KW-0813">Transport</keyword>
<feature type="transmembrane region" description="Helical" evidence="7">
    <location>
        <begin position="369"/>
        <end position="390"/>
    </location>
</feature>
<dbReference type="Pfam" id="PF01566">
    <property type="entry name" value="Nramp"/>
    <property type="match status" value="1"/>
</dbReference>
<evidence type="ECO:0000256" key="6">
    <source>
        <dbReference type="ARBA" id="ARBA00023136"/>
    </source>
</evidence>
<feature type="transmembrane region" description="Helical" evidence="7">
    <location>
        <begin position="62"/>
        <end position="83"/>
    </location>
</feature>
<feature type="transmembrane region" description="Helical" evidence="7">
    <location>
        <begin position="90"/>
        <end position="117"/>
    </location>
</feature>
<feature type="transmembrane region" description="Helical" evidence="7">
    <location>
        <begin position="260"/>
        <end position="282"/>
    </location>
</feature>
<name>A0A494X614_9BURK</name>
<evidence type="ECO:0000256" key="3">
    <source>
        <dbReference type="ARBA" id="ARBA00022692"/>
    </source>
</evidence>
<dbReference type="NCBIfam" id="NF037982">
    <property type="entry name" value="Nramp_1"/>
    <property type="match status" value="1"/>
</dbReference>
<keyword evidence="4" id="KW-0769">Symport</keyword>
<dbReference type="PANTHER" id="PTHR11706:SF33">
    <property type="entry name" value="NATURAL RESISTANCE-ASSOCIATED MACROPHAGE PROTEIN 2"/>
    <property type="match status" value="1"/>
</dbReference>
<dbReference type="NCBIfam" id="TIGR01197">
    <property type="entry name" value="nramp"/>
    <property type="match status" value="1"/>
</dbReference>
<dbReference type="EMBL" id="RBZV01000021">
    <property type="protein sequence ID" value="RKP43419.1"/>
    <property type="molecule type" value="Genomic_DNA"/>
</dbReference>
<feature type="transmembrane region" description="Helical" evidence="7">
    <location>
        <begin position="402"/>
        <end position="426"/>
    </location>
</feature>
<protein>
    <submittedName>
        <fullName evidence="8">Divalent metal cation transporter MntH</fullName>
    </submittedName>
</protein>
<dbReference type="GO" id="GO:0005384">
    <property type="term" value="F:manganese ion transmembrane transporter activity"/>
    <property type="evidence" value="ECO:0007669"/>
    <property type="project" value="TreeGrafter"/>
</dbReference>
<dbReference type="InterPro" id="IPR001046">
    <property type="entry name" value="NRAMP_fam"/>
</dbReference>
<dbReference type="GO" id="GO:0005886">
    <property type="term" value="C:plasma membrane"/>
    <property type="evidence" value="ECO:0007669"/>
    <property type="project" value="TreeGrafter"/>
</dbReference>
<dbReference type="GO" id="GO:0015086">
    <property type="term" value="F:cadmium ion transmembrane transporter activity"/>
    <property type="evidence" value="ECO:0007669"/>
    <property type="project" value="TreeGrafter"/>
</dbReference>
<reference evidence="8 9" key="1">
    <citation type="submission" date="2018-10" db="EMBL/GenBank/DDBJ databases">
        <title>Paraburkholderia sp. 7MK8-2, isolated from soil.</title>
        <authorList>
            <person name="Gao Z.-H."/>
            <person name="Qiu L.-H."/>
        </authorList>
    </citation>
    <scope>NUCLEOTIDE SEQUENCE [LARGE SCALE GENOMIC DNA]</scope>
    <source>
        <strain evidence="8 9">7MK8-2</strain>
    </source>
</reference>
<feature type="transmembrane region" description="Helical" evidence="7">
    <location>
        <begin position="212"/>
        <end position="232"/>
    </location>
</feature>
<proteinExistence type="predicted"/>
<feature type="transmembrane region" description="Helical" evidence="7">
    <location>
        <begin position="302"/>
        <end position="325"/>
    </location>
</feature>
<evidence type="ECO:0000256" key="1">
    <source>
        <dbReference type="ARBA" id="ARBA00004141"/>
    </source>
</evidence>
<sequence length="429" mass="45245">MDDASVPKRQPSWSERTAAHMREALDGRRRGVRMLLPFAGPALVVSVAYMDPGNIVTNLQAGAGYGYTLLWAVLFANVVAMLFQAISARLGVVTGMSLAAVCASSLPRPVVLAMWVVGEIAAMATDLAEFLGGAIGFALLAHVSLLAGMVATAVVTWGLLLVQGRGFRPLELAIGAFVGVIALAYLAELFFVPLQWGPIVRGTLVPHLADSHALLIAVGIVGATVMPHALFLHSGLSGERIKPQSEDDTRKLLRYSNREVVIALAVAGLVNMVMVVMASGAFHRDYRGTAEIGTAYYTLTPVFGSMAAGLFLTALMASGISSSVVGTMAGQMIMQDFLGFAIPLWARRLVTMVPSVVVVALGVDVTRALVMSQVVLSLAVPVPMIALIVFASRARTMGRFRLHNTTTLLAIVAAAAIVALNGVLVVQSW</sequence>
<dbReference type="RefSeq" id="WP_121281766.1">
    <property type="nucleotide sequence ID" value="NZ_RBZV01000021.1"/>
</dbReference>
<keyword evidence="5 7" id="KW-1133">Transmembrane helix</keyword>
<evidence type="ECO:0000313" key="8">
    <source>
        <dbReference type="EMBL" id="RKP43419.1"/>
    </source>
</evidence>
<dbReference type="Proteomes" id="UP000280434">
    <property type="component" value="Unassembled WGS sequence"/>
</dbReference>
<evidence type="ECO:0000256" key="2">
    <source>
        <dbReference type="ARBA" id="ARBA00022448"/>
    </source>
</evidence>
<feature type="transmembrane region" description="Helical" evidence="7">
    <location>
        <begin position="137"/>
        <end position="160"/>
    </location>
</feature>
<gene>
    <name evidence="8" type="primary">mntH</name>
    <name evidence="8" type="ORF">D7S89_26090</name>
</gene>
<feature type="transmembrane region" description="Helical" evidence="7">
    <location>
        <begin position="172"/>
        <end position="192"/>
    </location>
</feature>
<feature type="transmembrane region" description="Helical" evidence="7">
    <location>
        <begin position="31"/>
        <end position="50"/>
    </location>
</feature>
<dbReference type="AlphaFoldDB" id="A0A494X614"/>
<evidence type="ECO:0000256" key="4">
    <source>
        <dbReference type="ARBA" id="ARBA00022847"/>
    </source>
</evidence>
<dbReference type="PRINTS" id="PR00447">
    <property type="entry name" value="NATRESASSCMP"/>
</dbReference>
<organism evidence="8 9">
    <name type="scientific">Trinickia fusca</name>
    <dbReference type="NCBI Taxonomy" id="2419777"/>
    <lineage>
        <taxon>Bacteria</taxon>
        <taxon>Pseudomonadati</taxon>
        <taxon>Pseudomonadota</taxon>
        <taxon>Betaproteobacteria</taxon>
        <taxon>Burkholderiales</taxon>
        <taxon>Burkholderiaceae</taxon>
        <taxon>Trinickia</taxon>
    </lineage>
</organism>